<proteinExistence type="predicted"/>
<dbReference type="Gene3D" id="1.10.10.10">
    <property type="entry name" value="Winged helix-like DNA-binding domain superfamily/Winged helix DNA-binding domain"/>
    <property type="match status" value="1"/>
</dbReference>
<dbReference type="InterPro" id="IPR039422">
    <property type="entry name" value="MarR/SlyA-like"/>
</dbReference>
<dbReference type="Pfam" id="PF12802">
    <property type="entry name" value="MarR_2"/>
    <property type="match status" value="1"/>
</dbReference>
<dbReference type="GO" id="GO:0003700">
    <property type="term" value="F:DNA-binding transcription factor activity"/>
    <property type="evidence" value="ECO:0007669"/>
    <property type="project" value="InterPro"/>
</dbReference>
<evidence type="ECO:0000259" key="1">
    <source>
        <dbReference type="PROSITE" id="PS50995"/>
    </source>
</evidence>
<dbReference type="InterPro" id="IPR036390">
    <property type="entry name" value="WH_DNA-bd_sf"/>
</dbReference>
<keyword evidence="3" id="KW-1185">Reference proteome</keyword>
<reference evidence="2 3" key="1">
    <citation type="submission" date="2018-05" db="EMBL/GenBank/DDBJ databases">
        <title>Genetic diversity of glacier-inhabiting Cryobacterium bacteria in China and description of Cryobacterium mengkeensis sp. nov. and Arthrobacter glacialis sp. nov.</title>
        <authorList>
            <person name="Liu Q."/>
            <person name="Xin Y.-H."/>
        </authorList>
    </citation>
    <scope>NUCLEOTIDE SEQUENCE [LARGE SCALE GENOMIC DNA]</scope>
    <source>
        <strain evidence="2 3">SK-1</strain>
    </source>
</reference>
<dbReference type="PANTHER" id="PTHR33164">
    <property type="entry name" value="TRANSCRIPTIONAL REGULATOR, MARR FAMILY"/>
    <property type="match status" value="1"/>
</dbReference>
<evidence type="ECO:0000313" key="2">
    <source>
        <dbReference type="EMBL" id="PXA72119.1"/>
    </source>
</evidence>
<organism evidence="2 3">
    <name type="scientific">Cryobacterium arcticum</name>
    <dbReference type="NCBI Taxonomy" id="670052"/>
    <lineage>
        <taxon>Bacteria</taxon>
        <taxon>Bacillati</taxon>
        <taxon>Actinomycetota</taxon>
        <taxon>Actinomycetes</taxon>
        <taxon>Micrococcales</taxon>
        <taxon>Microbacteriaceae</taxon>
        <taxon>Cryobacterium</taxon>
    </lineage>
</organism>
<evidence type="ECO:0000313" key="3">
    <source>
        <dbReference type="Proteomes" id="UP000246722"/>
    </source>
</evidence>
<dbReference type="OrthoDB" id="162531at2"/>
<dbReference type="RefSeq" id="WP_110125645.1">
    <property type="nucleotide sequence ID" value="NZ_QHLY01000005.1"/>
</dbReference>
<dbReference type="GO" id="GO:0006950">
    <property type="term" value="P:response to stress"/>
    <property type="evidence" value="ECO:0007669"/>
    <property type="project" value="TreeGrafter"/>
</dbReference>
<dbReference type="PANTHER" id="PTHR33164:SF57">
    <property type="entry name" value="MARR-FAMILY TRANSCRIPTIONAL REGULATOR"/>
    <property type="match status" value="1"/>
</dbReference>
<dbReference type="InterPro" id="IPR000835">
    <property type="entry name" value="HTH_MarR-typ"/>
</dbReference>
<accession>A0A317ZXR7</accession>
<gene>
    <name evidence="2" type="ORF">CTB96_04265</name>
</gene>
<protein>
    <submittedName>
        <fullName evidence="2">MarR family transcriptional regulator</fullName>
    </submittedName>
</protein>
<dbReference type="AlphaFoldDB" id="A0A317ZXR7"/>
<dbReference type="EMBL" id="QHLY01000005">
    <property type="protein sequence ID" value="PXA72119.1"/>
    <property type="molecule type" value="Genomic_DNA"/>
</dbReference>
<dbReference type="SUPFAM" id="SSF46785">
    <property type="entry name" value="Winged helix' DNA-binding domain"/>
    <property type="match status" value="1"/>
</dbReference>
<dbReference type="PROSITE" id="PS50995">
    <property type="entry name" value="HTH_MARR_2"/>
    <property type="match status" value="1"/>
</dbReference>
<name>A0A317ZXR7_9MICO</name>
<feature type="domain" description="HTH marR-type" evidence="1">
    <location>
        <begin position="4"/>
        <end position="139"/>
    </location>
</feature>
<comment type="caution">
    <text evidence="2">The sequence shown here is derived from an EMBL/GenBank/DDBJ whole genome shotgun (WGS) entry which is preliminary data.</text>
</comment>
<dbReference type="SMART" id="SM00347">
    <property type="entry name" value="HTH_MARR"/>
    <property type="match status" value="1"/>
</dbReference>
<dbReference type="InterPro" id="IPR036388">
    <property type="entry name" value="WH-like_DNA-bd_sf"/>
</dbReference>
<dbReference type="Proteomes" id="UP000246722">
    <property type="component" value="Unassembled WGS sequence"/>
</dbReference>
<sequence length="146" mass="15380">MVRYTDVFTQLVRVEIELWNGLDAHLEATTGVSLATFQAMSAIRSSRGAARVQDISAELAITVGATSKLVDRLERDGLATRSAHPNDRRSSIVALSDRGATALAAADGAAEAHLRAVLGNALADDRAEDLLAELTALRAGARELSA</sequence>